<proteinExistence type="predicted"/>
<evidence type="ECO:0000256" key="1">
    <source>
        <dbReference type="SAM" id="Phobius"/>
    </source>
</evidence>
<protein>
    <submittedName>
        <fullName evidence="2">Uncharacterized protein</fullName>
    </submittedName>
</protein>
<keyword evidence="1" id="KW-0812">Transmembrane</keyword>
<dbReference type="RefSeq" id="WP_240831368.1">
    <property type="nucleotide sequence ID" value="NZ_JAKWBL010000003.1"/>
</dbReference>
<dbReference type="Proteomes" id="UP001202248">
    <property type="component" value="Unassembled WGS sequence"/>
</dbReference>
<dbReference type="EMBL" id="JAKWBL010000003">
    <property type="protein sequence ID" value="MCH5599433.1"/>
    <property type="molecule type" value="Genomic_DNA"/>
</dbReference>
<evidence type="ECO:0000313" key="2">
    <source>
        <dbReference type="EMBL" id="MCH5599433.1"/>
    </source>
</evidence>
<reference evidence="2 3" key="1">
    <citation type="submission" date="2022-02" db="EMBL/GenBank/DDBJ databases">
        <authorList>
            <person name="Min J."/>
        </authorList>
    </citation>
    <scope>NUCLEOTIDE SEQUENCE [LARGE SCALE GENOMIC DNA]</scope>
    <source>
        <strain evidence="2 3">GR10-1</strain>
    </source>
</reference>
<evidence type="ECO:0000313" key="3">
    <source>
        <dbReference type="Proteomes" id="UP001202248"/>
    </source>
</evidence>
<keyword evidence="1" id="KW-1133">Transmembrane helix</keyword>
<feature type="transmembrane region" description="Helical" evidence="1">
    <location>
        <begin position="57"/>
        <end position="75"/>
    </location>
</feature>
<feature type="transmembrane region" description="Helical" evidence="1">
    <location>
        <begin position="23"/>
        <end position="45"/>
    </location>
</feature>
<keyword evidence="3" id="KW-1185">Reference proteome</keyword>
<comment type="caution">
    <text evidence="2">The sequence shown here is derived from an EMBL/GenBank/DDBJ whole genome shotgun (WGS) entry which is preliminary data.</text>
</comment>
<name>A0ABS9SM46_9BACT</name>
<accession>A0ABS9SM46</accession>
<gene>
    <name evidence="2" type="ORF">MKP09_16715</name>
</gene>
<organism evidence="2 3">
    <name type="scientific">Niabella ginsengisoli</name>
    <dbReference type="NCBI Taxonomy" id="522298"/>
    <lineage>
        <taxon>Bacteria</taxon>
        <taxon>Pseudomonadati</taxon>
        <taxon>Bacteroidota</taxon>
        <taxon>Chitinophagia</taxon>
        <taxon>Chitinophagales</taxon>
        <taxon>Chitinophagaceae</taxon>
        <taxon>Niabella</taxon>
    </lineage>
</organism>
<keyword evidence="1" id="KW-0472">Membrane</keyword>
<sequence>MSIKSNEEYEQQRNKQVSKMRSMFDYVMGTLIIFIGLFLLFRFMLDIRLNKLYPPDIFDKIYGILAILYGSWRLYRGYKKNYFK</sequence>